<dbReference type="GO" id="GO:0008652">
    <property type="term" value="P:amino acid biosynthetic process"/>
    <property type="evidence" value="ECO:0007669"/>
    <property type="project" value="UniProtKB-KW"/>
</dbReference>
<comment type="subcellular location">
    <subcellularLocation>
        <location evidence="7">Cytoplasm</location>
    </subcellularLocation>
</comment>
<comment type="pathway">
    <text evidence="1 7">Metabolic intermediate biosynthesis; chorismate biosynthesis; chorismate from D-erythrose 4-phosphate and phosphoenolpyruvate: step 6/7.</text>
</comment>
<keyword evidence="4 7" id="KW-0808">Transferase</keyword>
<feature type="binding site" evidence="7">
    <location>
        <position position="168"/>
    </location>
    <ligand>
        <name>3-phosphoshikimate</name>
        <dbReference type="ChEBI" id="CHEBI:145989"/>
    </ligand>
</feature>
<comment type="subunit">
    <text evidence="7">Monomer.</text>
</comment>
<feature type="binding site" evidence="7">
    <location>
        <position position="126"/>
    </location>
    <ligand>
        <name>phosphoenolpyruvate</name>
        <dbReference type="ChEBI" id="CHEBI:58702"/>
    </ligand>
</feature>
<feature type="binding site" evidence="7">
    <location>
        <position position="98"/>
    </location>
    <ligand>
        <name>phosphoenolpyruvate</name>
        <dbReference type="ChEBI" id="CHEBI:58702"/>
    </ligand>
</feature>
<feature type="binding site" evidence="7">
    <location>
        <position position="170"/>
    </location>
    <ligand>
        <name>phosphoenolpyruvate</name>
        <dbReference type="ChEBI" id="CHEBI:58702"/>
    </ligand>
</feature>
<evidence type="ECO:0000256" key="1">
    <source>
        <dbReference type="ARBA" id="ARBA00004811"/>
    </source>
</evidence>
<accession>E1QZZ7</accession>
<dbReference type="GO" id="GO:0009073">
    <property type="term" value="P:aromatic amino acid family biosynthetic process"/>
    <property type="evidence" value="ECO:0007669"/>
    <property type="project" value="UniProtKB-KW"/>
</dbReference>
<dbReference type="CDD" id="cd01556">
    <property type="entry name" value="EPSP_synthase"/>
    <property type="match status" value="1"/>
</dbReference>
<name>E1QZZ7_OLSUV</name>
<keyword evidence="3 7" id="KW-0028">Amino-acid biosynthesis</keyword>
<keyword evidence="10" id="KW-1185">Reference proteome</keyword>
<protein>
    <recommendedName>
        <fullName evidence="7">3-phosphoshikimate 1-carboxyvinyltransferase</fullName>
        <ecNumber evidence="7">2.5.1.19</ecNumber>
    </recommendedName>
    <alternativeName>
        <fullName evidence="7">5-enolpyruvylshikimate-3-phosphate synthase</fullName>
        <shortName evidence="7">EPSP synthase</shortName>
        <shortName evidence="7">EPSPS</shortName>
    </alternativeName>
</protein>
<evidence type="ECO:0000256" key="4">
    <source>
        <dbReference type="ARBA" id="ARBA00022679"/>
    </source>
</evidence>
<gene>
    <name evidence="7" type="primary">aroA</name>
    <name evidence="9" type="ordered locus">Olsu_0848</name>
</gene>
<dbReference type="InterPro" id="IPR023193">
    <property type="entry name" value="EPSP_synthase_CS"/>
</dbReference>
<evidence type="ECO:0000313" key="9">
    <source>
        <dbReference type="EMBL" id="ADK67961.1"/>
    </source>
</evidence>
<feature type="domain" description="Enolpyruvate transferase" evidence="8">
    <location>
        <begin position="7"/>
        <end position="427"/>
    </location>
</feature>
<organism evidence="9 10">
    <name type="scientific">Olsenella uli (strain ATCC 49627 / DSM 7084 / CCUG 31166 / CIP 109912 / JCM 12494 / LMG 11480 / NCIMB 702895 / VPI D76D-27C)</name>
    <name type="common">Lactobacillus uli</name>
    <dbReference type="NCBI Taxonomy" id="633147"/>
    <lineage>
        <taxon>Bacteria</taxon>
        <taxon>Bacillati</taxon>
        <taxon>Actinomycetota</taxon>
        <taxon>Coriobacteriia</taxon>
        <taxon>Coriobacteriales</taxon>
        <taxon>Atopobiaceae</taxon>
        <taxon>Olsenella</taxon>
    </lineage>
</organism>
<evidence type="ECO:0000256" key="6">
    <source>
        <dbReference type="ARBA" id="ARBA00044633"/>
    </source>
</evidence>
<dbReference type="GO" id="GO:0005737">
    <property type="term" value="C:cytoplasm"/>
    <property type="evidence" value="ECO:0007669"/>
    <property type="project" value="UniProtKB-SubCell"/>
</dbReference>
<proteinExistence type="inferred from homology"/>
<dbReference type="UniPathway" id="UPA00053">
    <property type="reaction ID" value="UER00089"/>
</dbReference>
<evidence type="ECO:0000256" key="2">
    <source>
        <dbReference type="ARBA" id="ARBA00009948"/>
    </source>
</evidence>
<dbReference type="OrthoDB" id="9809920at2"/>
<feature type="binding site" evidence="7">
    <location>
        <position position="169"/>
    </location>
    <ligand>
        <name>3-phosphoshikimate</name>
        <dbReference type="ChEBI" id="CHEBI:145989"/>
    </ligand>
</feature>
<dbReference type="EC" id="2.5.1.19" evidence="7"/>
<dbReference type="STRING" id="633147.Olsu_0848"/>
<dbReference type="PROSITE" id="PS00885">
    <property type="entry name" value="EPSP_SYNTHASE_2"/>
    <property type="match status" value="1"/>
</dbReference>
<dbReference type="PIRSF" id="PIRSF000505">
    <property type="entry name" value="EPSPS"/>
    <property type="match status" value="1"/>
</dbReference>
<evidence type="ECO:0000256" key="3">
    <source>
        <dbReference type="ARBA" id="ARBA00022605"/>
    </source>
</evidence>
<feature type="binding site" evidence="7">
    <location>
        <position position="393"/>
    </location>
    <ligand>
        <name>phosphoenolpyruvate</name>
        <dbReference type="ChEBI" id="CHEBI:58702"/>
    </ligand>
</feature>
<keyword evidence="5 7" id="KW-0057">Aromatic amino acid biosynthesis</keyword>
<dbReference type="HAMAP" id="MF_00210">
    <property type="entry name" value="EPSP_synth"/>
    <property type="match status" value="1"/>
</dbReference>
<dbReference type="Pfam" id="PF00275">
    <property type="entry name" value="EPSP_synthase"/>
    <property type="match status" value="1"/>
</dbReference>
<evidence type="ECO:0000259" key="8">
    <source>
        <dbReference type="Pfam" id="PF00275"/>
    </source>
</evidence>
<evidence type="ECO:0000256" key="7">
    <source>
        <dbReference type="HAMAP-Rule" id="MF_00210"/>
    </source>
</evidence>
<dbReference type="InterPro" id="IPR001986">
    <property type="entry name" value="Enolpyruvate_Tfrase_dom"/>
</dbReference>
<dbReference type="EMBL" id="CP002106">
    <property type="protein sequence ID" value="ADK67961.1"/>
    <property type="molecule type" value="Genomic_DNA"/>
</dbReference>
<feature type="binding site" evidence="7">
    <location>
        <position position="170"/>
    </location>
    <ligand>
        <name>3-phosphoshikimate</name>
        <dbReference type="ChEBI" id="CHEBI:145989"/>
    </ligand>
</feature>
<comment type="catalytic activity">
    <reaction evidence="6">
        <text>3-phosphoshikimate + phosphoenolpyruvate = 5-O-(1-carboxyvinyl)-3-phosphoshikimate + phosphate</text>
        <dbReference type="Rhea" id="RHEA:21256"/>
        <dbReference type="ChEBI" id="CHEBI:43474"/>
        <dbReference type="ChEBI" id="CHEBI:57701"/>
        <dbReference type="ChEBI" id="CHEBI:58702"/>
        <dbReference type="ChEBI" id="CHEBI:145989"/>
        <dbReference type="EC" id="2.5.1.19"/>
    </reaction>
    <physiologicalReaction direction="left-to-right" evidence="6">
        <dbReference type="Rhea" id="RHEA:21257"/>
    </physiologicalReaction>
</comment>
<feature type="binding site" evidence="7">
    <location>
        <position position="25"/>
    </location>
    <ligand>
        <name>3-phosphoshikimate</name>
        <dbReference type="ChEBI" id="CHEBI:145989"/>
    </ligand>
</feature>
<reference evidence="9 10" key="1">
    <citation type="journal article" date="2010" name="Stand. Genomic Sci.">
        <title>Complete genome sequence of Olsenella uli type strain (VPI D76D-27C).</title>
        <authorList>
            <person name="Goker M."/>
            <person name="Held B."/>
            <person name="Lucas S."/>
            <person name="Nolan M."/>
            <person name="Yasawong M."/>
            <person name="Glavina Del Rio T."/>
            <person name="Tice H."/>
            <person name="Cheng J.F."/>
            <person name="Bruce D."/>
            <person name="Detter J.C."/>
            <person name="Tapia R."/>
            <person name="Han C."/>
            <person name="Goodwin L."/>
            <person name="Pitluck S."/>
            <person name="Liolios K."/>
            <person name="Ivanova N."/>
            <person name="Mavromatis K."/>
            <person name="Mikhailova N."/>
            <person name="Pati A."/>
            <person name="Chen A."/>
            <person name="Palaniappan K."/>
            <person name="Land M."/>
            <person name="Hauser L."/>
            <person name="Chang Y.J."/>
            <person name="Jeffries C.D."/>
            <person name="Rohde M."/>
            <person name="Sikorski J."/>
            <person name="Pukall R."/>
            <person name="Woyke T."/>
            <person name="Bristow J."/>
            <person name="Eisen J.A."/>
            <person name="Markowitz V."/>
            <person name="Hugenholtz P."/>
            <person name="Kyrpides N.C."/>
            <person name="Klenk H.P."/>
            <person name="Lapidus A."/>
        </authorList>
    </citation>
    <scope>NUCLEOTIDE SEQUENCE [LARGE SCALE GENOMIC DNA]</scope>
    <source>
        <strain evidence="10">ATCC 49627 / DSM 7084 / CIP 109912 / JCM 12494 / NCIMB 702895 / VPI D76D-27C</strain>
    </source>
</reference>
<dbReference type="eggNOG" id="COG0128">
    <property type="taxonomic scope" value="Bacteria"/>
</dbReference>
<feature type="binding site" evidence="7">
    <location>
        <position position="21"/>
    </location>
    <ligand>
        <name>3-phosphoshikimate</name>
        <dbReference type="ChEBI" id="CHEBI:145989"/>
    </ligand>
</feature>
<feature type="binding site" evidence="7">
    <location>
        <position position="419"/>
    </location>
    <ligand>
        <name>phosphoenolpyruvate</name>
        <dbReference type="ChEBI" id="CHEBI:58702"/>
    </ligand>
</feature>
<dbReference type="NCBIfam" id="TIGR01356">
    <property type="entry name" value="aroA"/>
    <property type="match status" value="1"/>
</dbReference>
<feature type="binding site" evidence="7">
    <location>
        <position position="20"/>
    </location>
    <ligand>
        <name>3-phosphoshikimate</name>
        <dbReference type="ChEBI" id="CHEBI:145989"/>
    </ligand>
</feature>
<dbReference type="PANTHER" id="PTHR21090">
    <property type="entry name" value="AROM/DEHYDROQUINATE SYNTHASE"/>
    <property type="match status" value="1"/>
</dbReference>
<feature type="binding site" evidence="7">
    <location>
        <position position="347"/>
    </location>
    <ligand>
        <name>3-phosphoshikimate</name>
        <dbReference type="ChEBI" id="CHEBI:145989"/>
    </ligand>
</feature>
<dbReference type="PANTHER" id="PTHR21090:SF5">
    <property type="entry name" value="PENTAFUNCTIONAL AROM POLYPEPTIDE"/>
    <property type="match status" value="1"/>
</dbReference>
<dbReference type="InterPro" id="IPR013792">
    <property type="entry name" value="RNA3'P_cycl/enolpyr_Trfase_a/b"/>
</dbReference>
<evidence type="ECO:0000256" key="5">
    <source>
        <dbReference type="ARBA" id="ARBA00023141"/>
    </source>
</evidence>
<comment type="function">
    <text evidence="7">Catalyzes the transfer of the enolpyruvyl moiety of phosphoenolpyruvate (PEP) to the 5-hydroxyl of shikimate-3-phosphate (S3P) to produce enolpyruvyl shikimate-3-phosphate and inorganic phosphate.</text>
</comment>
<dbReference type="InterPro" id="IPR006264">
    <property type="entry name" value="EPSP_synthase"/>
</dbReference>
<dbReference type="InterPro" id="IPR036968">
    <property type="entry name" value="Enolpyruvate_Tfrase_sf"/>
</dbReference>
<feature type="binding site" evidence="7">
    <location>
        <position position="196"/>
    </location>
    <ligand>
        <name>3-phosphoshikimate</name>
        <dbReference type="ChEBI" id="CHEBI:145989"/>
    </ligand>
</feature>
<keyword evidence="7" id="KW-0963">Cytoplasm</keyword>
<feature type="binding site" evidence="7">
    <location>
        <position position="351"/>
    </location>
    <ligand>
        <name>phosphoenolpyruvate</name>
        <dbReference type="ChEBI" id="CHEBI:58702"/>
    </ligand>
</feature>
<feature type="active site" description="Proton acceptor" evidence="7">
    <location>
        <position position="320"/>
    </location>
</feature>
<dbReference type="Gene3D" id="3.65.10.10">
    <property type="entry name" value="Enolpyruvate transferase domain"/>
    <property type="match status" value="2"/>
</dbReference>
<dbReference type="GeneID" id="78512265"/>
<feature type="binding site" evidence="7">
    <location>
        <position position="320"/>
    </location>
    <ligand>
        <name>3-phosphoshikimate</name>
        <dbReference type="ChEBI" id="CHEBI:145989"/>
    </ligand>
</feature>
<feature type="binding site" evidence="7">
    <location>
        <position position="20"/>
    </location>
    <ligand>
        <name>phosphoenolpyruvate</name>
        <dbReference type="ChEBI" id="CHEBI:58702"/>
    </ligand>
</feature>
<comment type="similarity">
    <text evidence="2 7">Belongs to the EPSP synthase family.</text>
</comment>
<dbReference type="RefSeq" id="WP_013251713.1">
    <property type="nucleotide sequence ID" value="NC_014363.1"/>
</dbReference>
<dbReference type="HOGENOM" id="CLU_024321_0_0_11"/>
<evidence type="ECO:0000313" key="10">
    <source>
        <dbReference type="Proteomes" id="UP000000333"/>
    </source>
</evidence>
<dbReference type="SUPFAM" id="SSF55205">
    <property type="entry name" value="EPT/RTPC-like"/>
    <property type="match status" value="1"/>
</dbReference>
<dbReference type="KEGG" id="ols:Olsu_0848"/>
<dbReference type="GO" id="GO:0003866">
    <property type="term" value="F:3-phosphoshikimate 1-carboxyvinyltransferase activity"/>
    <property type="evidence" value="ECO:0007669"/>
    <property type="project" value="UniProtKB-UniRule"/>
</dbReference>
<dbReference type="AlphaFoldDB" id="E1QZZ7"/>
<dbReference type="Proteomes" id="UP000000333">
    <property type="component" value="Chromosome"/>
</dbReference>
<comment type="caution">
    <text evidence="7">Lacks conserved residue(s) required for the propagation of feature annotation.</text>
</comment>
<sequence>MDITIHPHALTGSIRAVASKSAAHRLLVLAALAPTTTNLDCNSSSDDIEATVSCLEALGARIARTRVGFRVKPLPCRTGGDQGFPARSGAVLDCGESGSTLRFLLPVGCALGAQMRLTGHGRLASRPLSPLYEELVAHGARLSEKGRLPLEVAGKLRGGSFFIPGDVSSQYASGLLMAAPLLEGPTSIVVGEPIESRPYIDVTLEALRDFGVEVACAREAGAGGDVRRSVFTVPAAAQLASPGTAVVEGDWSNSAFWLAAAAMGGDVAVEGLRMDSPQGDRAVLAALAAFGARVRRGGTSAACAHDHLQGRTIDVSDIPDLVPPLAAVASIAEGSTRIVGAARLRLKESDRLETVCAALAALGADIRVEADGLAVSGRPTLSGGEVDAANDHRIAMMAAIAAAHATGSTTIHGAECVSKSYPRFFEDFTLLGGIAEERED</sequence>
<dbReference type="GO" id="GO:0009423">
    <property type="term" value="P:chorismate biosynthetic process"/>
    <property type="evidence" value="ECO:0007669"/>
    <property type="project" value="UniProtKB-UniRule"/>
</dbReference>